<evidence type="ECO:0000313" key="1">
    <source>
        <dbReference type="EMBL" id="PRY41111.1"/>
    </source>
</evidence>
<protein>
    <submittedName>
        <fullName evidence="1">Uncharacterized protein</fullName>
    </submittedName>
</protein>
<comment type="caution">
    <text evidence="1">The sequence shown here is derived from an EMBL/GenBank/DDBJ whole genome shotgun (WGS) entry which is preliminary data.</text>
</comment>
<dbReference type="OrthoDB" id="965472at2"/>
<accession>A0A2T0T649</accession>
<sequence>MTPNPPLSNLQMSLLKLYTSHVSDEDLMAINQRIVDYFAEKVTRAADTVWDEKGYSDDLMQQWLEGDFRKGKPE</sequence>
<name>A0A2T0T649_9BACT</name>
<evidence type="ECO:0000313" key="2">
    <source>
        <dbReference type="Proteomes" id="UP000238375"/>
    </source>
</evidence>
<gene>
    <name evidence="1" type="ORF">CLV58_106298</name>
</gene>
<dbReference type="EMBL" id="PVTE01000006">
    <property type="protein sequence ID" value="PRY41111.1"/>
    <property type="molecule type" value="Genomic_DNA"/>
</dbReference>
<dbReference type="AlphaFoldDB" id="A0A2T0T649"/>
<keyword evidence="2" id="KW-1185">Reference proteome</keyword>
<organism evidence="1 2">
    <name type="scientific">Spirosoma oryzae</name>
    <dbReference type="NCBI Taxonomy" id="1469603"/>
    <lineage>
        <taxon>Bacteria</taxon>
        <taxon>Pseudomonadati</taxon>
        <taxon>Bacteroidota</taxon>
        <taxon>Cytophagia</taxon>
        <taxon>Cytophagales</taxon>
        <taxon>Cytophagaceae</taxon>
        <taxon>Spirosoma</taxon>
    </lineage>
</organism>
<dbReference type="RefSeq" id="WP_106137526.1">
    <property type="nucleotide sequence ID" value="NZ_PVTE01000006.1"/>
</dbReference>
<reference evidence="1 2" key="1">
    <citation type="submission" date="2018-03" db="EMBL/GenBank/DDBJ databases">
        <title>Genomic Encyclopedia of Archaeal and Bacterial Type Strains, Phase II (KMG-II): from individual species to whole genera.</title>
        <authorList>
            <person name="Goeker M."/>
        </authorList>
    </citation>
    <scope>NUCLEOTIDE SEQUENCE [LARGE SCALE GENOMIC DNA]</scope>
    <source>
        <strain evidence="1 2">DSM 28354</strain>
    </source>
</reference>
<dbReference type="Proteomes" id="UP000238375">
    <property type="component" value="Unassembled WGS sequence"/>
</dbReference>
<proteinExistence type="predicted"/>